<organism evidence="2 3">
    <name type="scientific">Cutaneotrichosporon cavernicola</name>
    <dbReference type="NCBI Taxonomy" id="279322"/>
    <lineage>
        <taxon>Eukaryota</taxon>
        <taxon>Fungi</taxon>
        <taxon>Dikarya</taxon>
        <taxon>Basidiomycota</taxon>
        <taxon>Agaricomycotina</taxon>
        <taxon>Tremellomycetes</taxon>
        <taxon>Trichosporonales</taxon>
        <taxon>Trichosporonaceae</taxon>
        <taxon>Cutaneotrichosporon</taxon>
    </lineage>
</organism>
<dbReference type="EMBL" id="AP028212">
    <property type="protein sequence ID" value="BEI87307.1"/>
    <property type="molecule type" value="Genomic_DNA"/>
</dbReference>
<reference evidence="2" key="1">
    <citation type="journal article" date="2023" name="BMC Genomics">
        <title>Chromosome-level genome assemblies of Cutaneotrichosporon spp. (Trichosporonales, Basidiomycota) reveal imbalanced evolution between nucleotide sequences and chromosome synteny.</title>
        <authorList>
            <person name="Kobayashi Y."/>
            <person name="Kayamori A."/>
            <person name="Aoki K."/>
            <person name="Shiwa Y."/>
            <person name="Matsutani M."/>
            <person name="Fujita N."/>
            <person name="Sugita T."/>
            <person name="Iwasaki W."/>
            <person name="Tanaka N."/>
            <person name="Takashima M."/>
        </authorList>
    </citation>
    <scope>NUCLEOTIDE SEQUENCE</scope>
    <source>
        <strain evidence="2">HIS019</strain>
    </source>
</reference>
<sequence length="439" mass="50417">MLLPQLQRRQIIVLLIAAISLILITFSHINQTLPDVPFLPKWDQSLPTVRAGRTVLYESAVHDEVTGALAHSLSQLNVTMTFATRFRFKFDQVLRDIIPYEPEIVYQKHPEQVREWLQKDEIDHLVLTTCTDGLNHFHDDILKSTATVVCVVHHGGASFARNLKDKLQALVERDQIRLVVLGHHVHQTIKDELQYWADTEDNEFWERVKLETFIPGFVYPPDKEFKHVAPFPHKAVIQGNIEQGRRDYKKIFRSLNNSVHADPGLWGYKMGDNGVFEGDSEKPFELHLVGQLNPKSPVEIPESLRNIITIDEKLSYPDYYRLIADADILIPAFASRGTLYDTASSTIAAAIITRTPVLVSERHTASYTYIKGPAAIFRRVSEGAIPALERLRRNGDPRSPPDKLGLEWDEYESNIQRQNAEMWVRVLKDQNHRELWGNW</sequence>
<keyword evidence="1" id="KW-0472">Membrane</keyword>
<dbReference type="Proteomes" id="UP001233271">
    <property type="component" value="Chromosome 1"/>
</dbReference>
<accession>A0AA48L0A7</accession>
<protein>
    <submittedName>
        <fullName evidence="2">Uncharacterized protein</fullName>
    </submittedName>
</protein>
<dbReference type="KEGG" id="ccac:CcaHIS019_0100250"/>
<evidence type="ECO:0000313" key="2">
    <source>
        <dbReference type="EMBL" id="BEI87307.1"/>
    </source>
</evidence>
<dbReference type="RefSeq" id="XP_060452573.1">
    <property type="nucleotide sequence ID" value="XM_060598233.1"/>
</dbReference>
<evidence type="ECO:0000313" key="3">
    <source>
        <dbReference type="Proteomes" id="UP001233271"/>
    </source>
</evidence>
<gene>
    <name evidence="2" type="ORF">CcaverHIS019_0100250</name>
</gene>
<feature type="transmembrane region" description="Helical" evidence="1">
    <location>
        <begin position="12"/>
        <end position="29"/>
    </location>
</feature>
<name>A0AA48L0A7_9TREE</name>
<dbReference type="AlphaFoldDB" id="A0AA48L0A7"/>
<keyword evidence="1" id="KW-1133">Transmembrane helix</keyword>
<keyword evidence="3" id="KW-1185">Reference proteome</keyword>
<dbReference type="GeneID" id="85491178"/>
<evidence type="ECO:0000256" key="1">
    <source>
        <dbReference type="SAM" id="Phobius"/>
    </source>
</evidence>
<proteinExistence type="predicted"/>
<keyword evidence="1" id="KW-0812">Transmembrane</keyword>